<dbReference type="EMBL" id="WINI01000009">
    <property type="protein sequence ID" value="MQR02327.1"/>
    <property type="molecule type" value="Genomic_DNA"/>
</dbReference>
<gene>
    <name evidence="1" type="ORF">GEV47_16745</name>
</gene>
<reference evidence="1 2" key="1">
    <citation type="submission" date="2019-10" db="EMBL/GenBank/DDBJ databases">
        <title>Glaciimonas soli sp. nov., a psychrophilic bacterium isolated from the forest soil of a high elevation mountain in Taiwan.</title>
        <authorList>
            <person name="Wang L.-T."/>
            <person name="Shieh W.Y."/>
        </authorList>
    </citation>
    <scope>NUCLEOTIDE SEQUENCE [LARGE SCALE GENOMIC DNA]</scope>
    <source>
        <strain evidence="1 2">GS1</strain>
    </source>
</reference>
<protein>
    <submittedName>
        <fullName evidence="1">Uncharacterized protein</fullName>
    </submittedName>
</protein>
<keyword evidence="2" id="KW-1185">Reference proteome</keyword>
<name>A0A843YWH3_9BURK</name>
<proteinExistence type="predicted"/>
<evidence type="ECO:0000313" key="2">
    <source>
        <dbReference type="Proteomes" id="UP000451565"/>
    </source>
</evidence>
<accession>A0A843YWH3</accession>
<organism evidence="1 2">
    <name type="scientific">Glaciimonas soli</name>
    <dbReference type="NCBI Taxonomy" id="2590999"/>
    <lineage>
        <taxon>Bacteria</taxon>
        <taxon>Pseudomonadati</taxon>
        <taxon>Pseudomonadota</taxon>
        <taxon>Betaproteobacteria</taxon>
        <taxon>Burkholderiales</taxon>
        <taxon>Oxalobacteraceae</taxon>
        <taxon>Glaciimonas</taxon>
    </lineage>
</organism>
<dbReference type="Pfam" id="PF06763">
    <property type="entry name" value="Minor_tail_Z"/>
    <property type="match status" value="1"/>
</dbReference>
<dbReference type="Proteomes" id="UP000451565">
    <property type="component" value="Unassembled WGS sequence"/>
</dbReference>
<dbReference type="RefSeq" id="WP_153235957.1">
    <property type="nucleotide sequence ID" value="NZ_WINI01000009.1"/>
</dbReference>
<dbReference type="InterPro" id="IPR010633">
    <property type="entry name" value="Phage_lambda_GpZ"/>
</dbReference>
<sequence>MASSRFNITIDASGITGLAQSLGQFDSAQLATVSLQAVNTVAKHTYDTVRPRMNANINLTDAYLQDRMQLRLATNPLNPKAIIAARYRHTRLANYASKQLLQPVKHPSIAKGDPSRGIPKGMKAAGISVEVTRGGRKAIPNGFTMPLNNGNGIGVFTRSRTTREVKHRYGPSVYQLFRTSVDAMVGDIEQELQDALIVQAERELQKAFR</sequence>
<dbReference type="OrthoDB" id="6157741at2"/>
<evidence type="ECO:0000313" key="1">
    <source>
        <dbReference type="EMBL" id="MQR02327.1"/>
    </source>
</evidence>
<comment type="caution">
    <text evidence="1">The sequence shown here is derived from an EMBL/GenBank/DDBJ whole genome shotgun (WGS) entry which is preliminary data.</text>
</comment>
<dbReference type="AlphaFoldDB" id="A0A843YWH3"/>